<dbReference type="InterPro" id="IPR055264">
    <property type="entry name" value="BOD1/SHG1_dom"/>
</dbReference>
<feature type="domain" description="BOD1/SHG1" evidence="2">
    <location>
        <begin position="2"/>
        <end position="93"/>
    </location>
</feature>
<protein>
    <submittedName>
        <fullName evidence="3">Complex proteins associated with Set1p component shg1-domain-containing protein</fullName>
    </submittedName>
</protein>
<evidence type="ECO:0000259" key="2">
    <source>
        <dbReference type="Pfam" id="PF05205"/>
    </source>
</evidence>
<keyword evidence="4" id="KW-1185">Reference proteome</keyword>
<organism evidence="3 4">
    <name type="scientific">Sphaerosporella brunnea</name>
    <dbReference type="NCBI Taxonomy" id="1250544"/>
    <lineage>
        <taxon>Eukaryota</taxon>
        <taxon>Fungi</taxon>
        <taxon>Dikarya</taxon>
        <taxon>Ascomycota</taxon>
        <taxon>Pezizomycotina</taxon>
        <taxon>Pezizomycetes</taxon>
        <taxon>Pezizales</taxon>
        <taxon>Pyronemataceae</taxon>
        <taxon>Sphaerosporella</taxon>
    </lineage>
</organism>
<sequence length="226" mass="24392">MDFKKRGHFDSIKKETYNQFLESRIMVELLEKLQQTTDSELDRDGSLMARDRARAAAMIEKVAEQRGVYSQVEALLDDLLETKCDEVDGAVRELMVSRGMMLSPAIDNGAGKDDDMAKMADHRQARGKETRGAGEGHRDGTGEQGVVMKDGESAISDHTVGTKVKGTGTLEGINLGLEVGQLGVESDVHGNSLSKQSLVQGSPESVVLGSDRAVVDVVEMANAEVV</sequence>
<dbReference type="AlphaFoldDB" id="A0A5J5ECI9"/>
<accession>A0A5J5ECI9</accession>
<feature type="region of interest" description="Disordered" evidence="1">
    <location>
        <begin position="124"/>
        <end position="144"/>
    </location>
</feature>
<dbReference type="EMBL" id="VXIS01000546">
    <property type="protein sequence ID" value="KAA8892920.1"/>
    <property type="molecule type" value="Genomic_DNA"/>
</dbReference>
<evidence type="ECO:0000313" key="4">
    <source>
        <dbReference type="Proteomes" id="UP000326924"/>
    </source>
</evidence>
<dbReference type="OrthoDB" id="5579731at2759"/>
<feature type="compositionally biased region" description="Basic and acidic residues" evidence="1">
    <location>
        <begin position="124"/>
        <end position="141"/>
    </location>
</feature>
<gene>
    <name evidence="3" type="ORF">FN846DRAFT_981262</name>
</gene>
<reference evidence="3 4" key="1">
    <citation type="submission" date="2019-09" db="EMBL/GenBank/DDBJ databases">
        <title>Draft genome of the ectomycorrhizal ascomycete Sphaerosporella brunnea.</title>
        <authorList>
            <consortium name="DOE Joint Genome Institute"/>
            <person name="Benucci G.M."/>
            <person name="Marozzi G."/>
            <person name="Antonielli L."/>
            <person name="Sanchez S."/>
            <person name="Marco P."/>
            <person name="Wang X."/>
            <person name="Falini L.B."/>
            <person name="Barry K."/>
            <person name="Haridas S."/>
            <person name="Lipzen A."/>
            <person name="Labutti K."/>
            <person name="Grigoriev I.V."/>
            <person name="Murat C."/>
            <person name="Martin F."/>
            <person name="Albertini E."/>
            <person name="Donnini D."/>
            <person name="Bonito G."/>
        </authorList>
    </citation>
    <scope>NUCLEOTIDE SEQUENCE [LARGE SCALE GENOMIC DNA]</scope>
    <source>
        <strain evidence="3 4">Sb_GMNB300</strain>
    </source>
</reference>
<dbReference type="Pfam" id="PF05205">
    <property type="entry name" value="COMPASS-Shg1"/>
    <property type="match status" value="1"/>
</dbReference>
<evidence type="ECO:0000256" key="1">
    <source>
        <dbReference type="SAM" id="MobiDB-lite"/>
    </source>
</evidence>
<comment type="caution">
    <text evidence="3">The sequence shown here is derived from an EMBL/GenBank/DDBJ whole genome shotgun (WGS) entry which is preliminary data.</text>
</comment>
<name>A0A5J5ECI9_9PEZI</name>
<dbReference type="InParanoid" id="A0A5J5ECI9"/>
<proteinExistence type="predicted"/>
<evidence type="ECO:0000313" key="3">
    <source>
        <dbReference type="EMBL" id="KAA8892920.1"/>
    </source>
</evidence>
<dbReference type="Proteomes" id="UP000326924">
    <property type="component" value="Unassembled WGS sequence"/>
</dbReference>